<keyword evidence="1" id="KW-1133">Transmembrane helix</keyword>
<proteinExistence type="predicted"/>
<feature type="domain" description="EGF-like" evidence="3">
    <location>
        <begin position="255"/>
        <end position="303"/>
    </location>
</feature>
<comment type="caution">
    <text evidence="4">The sequence shown here is derived from an EMBL/GenBank/DDBJ whole genome shotgun (WGS) entry which is preliminary data.</text>
</comment>
<feature type="domain" description="EGF-like" evidence="3">
    <location>
        <begin position="504"/>
        <end position="537"/>
    </location>
</feature>
<dbReference type="InterPro" id="IPR000742">
    <property type="entry name" value="EGF"/>
</dbReference>
<feature type="domain" description="EGF-like" evidence="3">
    <location>
        <begin position="304"/>
        <end position="335"/>
    </location>
</feature>
<dbReference type="VEuPathDB" id="GiardiaDB:GL50803_00d103992"/>
<dbReference type="InterPro" id="IPR005127">
    <property type="entry name" value="Giardia_VSP"/>
</dbReference>
<dbReference type="VEuPathDB" id="GiardiaDB:DHA2_150055"/>
<sequence>MLLAIYLAVSALAAECKDESQTSKCKSGSCEMVGQTEVCTQCATGGNVPIDGVCVDKAAAVDKCLKSAGTELTADDTQCGKCGDNHFLFKGGCYNVGTAPGNLICSVIDEDNTAVCKTCAAGYFKNPVENIDATHQSCIACSDTTGADSNTGVANCATCDPPETSGGAATCTVCADGYYGSGSPPSCTVCTDPCATCTASGTDKCTSCKGTGDNQYFKKGASDDGTGTCVAESDCKTAGTHFPTTTTDSKKICTLCSDAANGGIDGCTTCTPKAAAGLAETPSVTCSACAQNKKPNADGTKCIECTTEGCAKCSDEGVCVECDSSKYLTPTGQCVDKCDKLGGYYADNNNVCKPCSLECAACVGANANQCSACPAGKVLKYTDDTPANGGSCVDECTPRSGTGGCADCGAVIGGSKYCSRCSTTTEVSVNGVCTADNTRTPACSVKDNQGGCTTCASGYFLLDNGCYKLNQQPGSQVCTAETGGKCTQCANGMTVNSQTGVCPSCDPSCKTCGAAAASECASCFSGYYLDSTAKACKKCSENSADGKITGVENCISCAPPSNGGAVTCYVKTSGGGGSSTDGGPNLSSGAIAGISVAVIVVVGGLVGFLCWWFICRGKA</sequence>
<evidence type="ECO:0000256" key="2">
    <source>
        <dbReference type="SAM" id="SignalP"/>
    </source>
</evidence>
<evidence type="ECO:0000259" key="3">
    <source>
        <dbReference type="SMART" id="SM00181"/>
    </source>
</evidence>
<evidence type="ECO:0000313" key="5">
    <source>
        <dbReference type="Proteomes" id="UP000018040"/>
    </source>
</evidence>
<dbReference type="InterPro" id="IPR006212">
    <property type="entry name" value="Furin_repeat"/>
</dbReference>
<dbReference type="OrthoDB" id="300641at2759"/>
<dbReference type="InterPro" id="IPR009030">
    <property type="entry name" value="Growth_fac_rcpt_cys_sf"/>
</dbReference>
<dbReference type="Proteomes" id="UP000018040">
    <property type="component" value="Unassembled WGS sequence"/>
</dbReference>
<feature type="domain" description="EGF-like" evidence="3">
    <location>
        <begin position="354"/>
        <end position="393"/>
    </location>
</feature>
<evidence type="ECO:0000313" key="4">
    <source>
        <dbReference type="EMBL" id="ESU40197.1"/>
    </source>
</evidence>
<reference evidence="4 5" key="2">
    <citation type="journal article" date="2013" name="Genome Biol. Evol.">
        <title>Genome sequencing of Giardia lamblia genotypes A2 and B isolates (DH and GS) and comparative analysis with the genomes of genotypes A1 and E (WB and Pig).</title>
        <authorList>
            <person name="Adam R.D."/>
            <person name="Dahlstrom E.W."/>
            <person name="Martens C.A."/>
            <person name="Bruno D.P."/>
            <person name="Barbian K.D."/>
            <person name="Ricklefs S.M."/>
            <person name="Hernandez M.M."/>
            <person name="Narla N.P."/>
            <person name="Patel R.B."/>
            <person name="Porcella S.F."/>
            <person name="Nash T.E."/>
        </authorList>
    </citation>
    <scope>NUCLEOTIDE SEQUENCE [LARGE SCALE GENOMIC DNA]</scope>
    <source>
        <strain evidence="4 5">GS</strain>
    </source>
</reference>
<dbReference type="Gene3D" id="2.10.220.10">
    <property type="entry name" value="Hormone Receptor, Insulin-like Growth Factor Receptor 1, Chain A, domain 2"/>
    <property type="match status" value="2"/>
</dbReference>
<feature type="chain" id="PRO_5004753547" evidence="2">
    <location>
        <begin position="17"/>
        <end position="619"/>
    </location>
</feature>
<dbReference type="Pfam" id="PF03302">
    <property type="entry name" value="VSP"/>
    <property type="match status" value="3"/>
</dbReference>
<keyword evidence="1" id="KW-0812">Transmembrane</keyword>
<protein>
    <submittedName>
        <fullName evidence="4">Variant-specific surface protein</fullName>
    </submittedName>
</protein>
<dbReference type="VEuPathDB" id="GiardiaDB:GL50581_2487"/>
<dbReference type="InterPro" id="IPR052798">
    <property type="entry name" value="Giardia_VSA"/>
</dbReference>
<dbReference type="AlphaFoldDB" id="V6TPD7"/>
<dbReference type="VEuPathDB" id="GiardiaDB:QR46_3422"/>
<dbReference type="EMBL" id="AHHH01000288">
    <property type="protein sequence ID" value="ESU40197.1"/>
    <property type="molecule type" value="Genomic_DNA"/>
</dbReference>
<feature type="signal peptide" evidence="2">
    <location>
        <begin position="1"/>
        <end position="16"/>
    </location>
</feature>
<gene>
    <name evidence="4" type="ORF">GSB_154502</name>
</gene>
<keyword evidence="2" id="KW-0732">Signal</keyword>
<dbReference type="PANTHER" id="PTHR23275">
    <property type="entry name" value="CABRIOLET.-RELATED"/>
    <property type="match status" value="1"/>
</dbReference>
<dbReference type="SMART" id="SM00181">
    <property type="entry name" value="EGF"/>
    <property type="match status" value="5"/>
</dbReference>
<organism evidence="4 5">
    <name type="scientific">Giardia intestinalis</name>
    <name type="common">Giardia lamblia</name>
    <dbReference type="NCBI Taxonomy" id="5741"/>
    <lineage>
        <taxon>Eukaryota</taxon>
        <taxon>Metamonada</taxon>
        <taxon>Diplomonadida</taxon>
        <taxon>Hexamitidae</taxon>
        <taxon>Giardiinae</taxon>
        <taxon>Giardia</taxon>
    </lineage>
</organism>
<feature type="domain" description="EGF-like" evidence="3">
    <location>
        <begin position="140"/>
        <end position="188"/>
    </location>
</feature>
<evidence type="ECO:0000256" key="1">
    <source>
        <dbReference type="SAM" id="Phobius"/>
    </source>
</evidence>
<dbReference type="PANTHER" id="PTHR23275:SF100">
    <property type="entry name" value="EGF-LIKE DOMAIN-CONTAINING PROTEIN"/>
    <property type="match status" value="1"/>
</dbReference>
<keyword evidence="1" id="KW-0472">Membrane</keyword>
<dbReference type="SUPFAM" id="SSF57184">
    <property type="entry name" value="Growth factor receptor domain"/>
    <property type="match status" value="3"/>
</dbReference>
<name>V6TPD7_GIAIN</name>
<accession>V6TPD7</accession>
<dbReference type="SMART" id="SM00261">
    <property type="entry name" value="FU"/>
    <property type="match status" value="4"/>
</dbReference>
<reference evidence="5" key="1">
    <citation type="submission" date="2012-02" db="EMBL/GenBank/DDBJ databases">
        <title>Genome sequencing of Giardia lamblia Genotypes A2 and B isolates (DH and GS) and comparative analysis with the genomes of Genotypes A1 and E (WB and Pig).</title>
        <authorList>
            <person name="Adam R."/>
            <person name="Dahlstrom E."/>
            <person name="Martens C."/>
            <person name="Bruno D."/>
            <person name="Barbian K."/>
            <person name="Porcella S.F."/>
            <person name="Nash T."/>
        </authorList>
    </citation>
    <scope>NUCLEOTIDE SEQUENCE</scope>
    <source>
        <strain evidence="5">GS</strain>
    </source>
</reference>
<feature type="transmembrane region" description="Helical" evidence="1">
    <location>
        <begin position="590"/>
        <end position="614"/>
    </location>
</feature>